<protein>
    <submittedName>
        <fullName evidence="1">DUF3331 domain-containing protein</fullName>
    </submittedName>
</protein>
<dbReference type="AlphaFoldDB" id="A0A3N6MAI4"/>
<sequence length="161" mass="17506">MQTTHSVPAYPLCGQAHTAASVQQGDPWAATISQLEQVSDHADTDEIVDQNDETDTEALPDKSRHVDAAASLASGYGRNAVVTFVERIGAKAVSISWRDSTGGNYREQRWVLRAARTRGVCALTGKVIVRGDNIYHPVSGSRGRPSNLSQMIRAEALERFE</sequence>
<evidence type="ECO:0000313" key="2">
    <source>
        <dbReference type="Proteomes" id="UP000272778"/>
    </source>
</evidence>
<dbReference type="Pfam" id="PF11811">
    <property type="entry name" value="DUF3331"/>
    <property type="match status" value="1"/>
</dbReference>
<dbReference type="InterPro" id="IPR021769">
    <property type="entry name" value="DUF3331"/>
</dbReference>
<comment type="caution">
    <text evidence="1">The sequence shown here is derived from an EMBL/GenBank/DDBJ whole genome shotgun (WGS) entry which is preliminary data.</text>
</comment>
<dbReference type="OrthoDB" id="9152922at2"/>
<dbReference type="EMBL" id="RQIS01000038">
    <property type="protein sequence ID" value="RQG99497.1"/>
    <property type="molecule type" value="Genomic_DNA"/>
</dbReference>
<keyword evidence="2" id="KW-1185">Reference proteome</keyword>
<dbReference type="Proteomes" id="UP000272778">
    <property type="component" value="Unassembled WGS sequence"/>
</dbReference>
<dbReference type="RefSeq" id="WP_124154037.1">
    <property type="nucleotide sequence ID" value="NZ_RQIS01000038.1"/>
</dbReference>
<name>A0A3N6MAI4_9BURK</name>
<evidence type="ECO:0000313" key="1">
    <source>
        <dbReference type="EMBL" id="RQG99497.1"/>
    </source>
</evidence>
<gene>
    <name evidence="1" type="ORF">D1Y85_26510</name>
</gene>
<proteinExistence type="predicted"/>
<reference evidence="1 2" key="1">
    <citation type="submission" date="2018-11" db="EMBL/GenBank/DDBJ databases">
        <title>Paraburkholderia sp. DHOA04, isolated from soil.</title>
        <authorList>
            <person name="Gao Z.-H."/>
            <person name="Qiu L.-H."/>
            <person name="Fu J.-C."/>
        </authorList>
    </citation>
    <scope>NUCLEOTIDE SEQUENCE [LARGE SCALE GENOMIC DNA]</scope>
    <source>
        <strain evidence="1 2">DHOA04</strain>
    </source>
</reference>
<organism evidence="1 2">
    <name type="scientific">Paraburkholderia dinghuensis</name>
    <dbReference type="NCBI Taxonomy" id="2305225"/>
    <lineage>
        <taxon>Bacteria</taxon>
        <taxon>Pseudomonadati</taxon>
        <taxon>Pseudomonadota</taxon>
        <taxon>Betaproteobacteria</taxon>
        <taxon>Burkholderiales</taxon>
        <taxon>Burkholderiaceae</taxon>
        <taxon>Paraburkholderia</taxon>
    </lineage>
</organism>
<accession>A0A3N6MAI4</accession>